<accession>A0A1D9QCB7</accession>
<evidence type="ECO:0000256" key="1">
    <source>
        <dbReference type="SAM" id="Phobius"/>
    </source>
</evidence>
<keyword evidence="1" id="KW-0812">Transmembrane</keyword>
<keyword evidence="1" id="KW-1133">Transmembrane helix</keyword>
<dbReference type="EMBL" id="CP017822">
    <property type="protein sequence ID" value="APA12586.1"/>
    <property type="molecule type" value="Genomic_DNA"/>
</dbReference>
<dbReference type="AlphaFoldDB" id="A0A1D9QCB7"/>
<dbReference type="Proteomes" id="UP000177798">
    <property type="component" value="Chromosome 9"/>
</dbReference>
<protein>
    <submittedName>
        <fullName evidence="2">Uncharacterized protein</fullName>
    </submittedName>
</protein>
<keyword evidence="1" id="KW-0472">Membrane</keyword>
<reference evidence="3" key="1">
    <citation type="journal article" date="2017" name="Genome Biol. Evol.">
        <title>The complete genome sequence of the phytopathogenic fungus Sclerotinia sclerotiorum reveals insights into the genome architecture of broad host range pathogens.</title>
        <authorList>
            <person name="Derbyshire M."/>
            <person name="Denton-Giles M."/>
            <person name="Hegedus D."/>
            <person name="Seifbarghy S."/>
            <person name="Rollins J."/>
            <person name="van Kan J."/>
            <person name="Seidl M.F."/>
            <person name="Faino L."/>
            <person name="Mbengue M."/>
            <person name="Navaud O."/>
            <person name="Raffaele S."/>
            <person name="Hammond-Kosack K."/>
            <person name="Heard S."/>
            <person name="Oliver R."/>
        </authorList>
    </citation>
    <scope>NUCLEOTIDE SEQUENCE [LARGE SCALE GENOMIC DNA]</scope>
    <source>
        <strain evidence="3">ATCC 18683 / 1980 / Ss-1</strain>
    </source>
</reference>
<dbReference type="RefSeq" id="XP_001595681.1">
    <property type="nucleotide sequence ID" value="XM_001595631.1"/>
</dbReference>
<evidence type="ECO:0000313" key="3">
    <source>
        <dbReference type="Proteomes" id="UP000177798"/>
    </source>
</evidence>
<dbReference type="OrthoDB" id="3533870at2759"/>
<dbReference type="OMA" id="LENACAM"/>
<proteinExistence type="predicted"/>
<organism evidence="2 3">
    <name type="scientific">Sclerotinia sclerotiorum (strain ATCC 18683 / 1980 / Ss-1)</name>
    <name type="common">White mold</name>
    <name type="synonym">Whetzelinia sclerotiorum</name>
    <dbReference type="NCBI Taxonomy" id="665079"/>
    <lineage>
        <taxon>Eukaryota</taxon>
        <taxon>Fungi</taxon>
        <taxon>Dikarya</taxon>
        <taxon>Ascomycota</taxon>
        <taxon>Pezizomycotina</taxon>
        <taxon>Leotiomycetes</taxon>
        <taxon>Helotiales</taxon>
        <taxon>Sclerotiniaceae</taxon>
        <taxon>Sclerotinia</taxon>
    </lineage>
</organism>
<dbReference type="KEGG" id="ssl:SS1G_03770"/>
<sequence>MPYTVPPASKVSISLPNEFTDIDLRSDEVSKEQVSKKHNQQPLKPRKKTAKQWYLIGILFFIIVILSGFIAFLLTHPDIIGKPCLAPVNFAEPSTLVHTRTIIRTRSLNTTTITTQTANKTNPASQATGMAHDIDPVAVATCLGVLENACAMKNSSTTFGECDPLFEFFYCDLTDMMMFRGAIEPDADGSSTVCQPMKRFCSKATALNKHSL</sequence>
<feature type="transmembrane region" description="Helical" evidence="1">
    <location>
        <begin position="53"/>
        <end position="74"/>
    </location>
</feature>
<gene>
    <name evidence="2" type="ORF">sscle_09g073560</name>
</gene>
<evidence type="ECO:0000313" key="2">
    <source>
        <dbReference type="EMBL" id="APA12586.1"/>
    </source>
</evidence>
<name>A0A1D9QCB7_SCLS1</name>
<dbReference type="VEuPathDB" id="FungiDB:sscle_09g073560"/>